<evidence type="ECO:0000313" key="7">
    <source>
        <dbReference type="Proteomes" id="UP001458880"/>
    </source>
</evidence>
<name>A0AAW1JDK1_POPJA</name>
<dbReference type="SUPFAM" id="SSF47954">
    <property type="entry name" value="Cyclin-like"/>
    <property type="match status" value="1"/>
</dbReference>
<dbReference type="GO" id="GO:0000278">
    <property type="term" value="P:mitotic cell cycle"/>
    <property type="evidence" value="ECO:0007669"/>
    <property type="project" value="UniProtKB-ARBA"/>
</dbReference>
<dbReference type="InterPro" id="IPR013763">
    <property type="entry name" value="Cyclin-like_dom"/>
</dbReference>
<keyword evidence="3" id="KW-0131">Cell cycle</keyword>
<keyword evidence="2 4" id="KW-0195">Cyclin</keyword>
<reference evidence="6 7" key="1">
    <citation type="journal article" date="2024" name="BMC Genomics">
        <title>De novo assembly and annotation of Popillia japonica's genome with initial clues to its potential as an invasive pest.</title>
        <authorList>
            <person name="Cucini C."/>
            <person name="Boschi S."/>
            <person name="Funari R."/>
            <person name="Cardaioli E."/>
            <person name="Iannotti N."/>
            <person name="Marturano G."/>
            <person name="Paoli F."/>
            <person name="Bruttini M."/>
            <person name="Carapelli A."/>
            <person name="Frati F."/>
            <person name="Nardi F."/>
        </authorList>
    </citation>
    <scope>NUCLEOTIDE SEQUENCE [LARGE SCALE GENOMIC DNA]</scope>
    <source>
        <strain evidence="6">DMR45628</strain>
    </source>
</reference>
<dbReference type="InterPro" id="IPR039361">
    <property type="entry name" value="Cyclin"/>
</dbReference>
<dbReference type="PROSITE" id="PS00292">
    <property type="entry name" value="CYCLINS"/>
    <property type="match status" value="1"/>
</dbReference>
<dbReference type="Pfam" id="PF00134">
    <property type="entry name" value="Cyclin_N"/>
    <property type="match status" value="1"/>
</dbReference>
<dbReference type="GO" id="GO:0051301">
    <property type="term" value="P:cell division"/>
    <property type="evidence" value="ECO:0007669"/>
    <property type="project" value="UniProtKB-KW"/>
</dbReference>
<evidence type="ECO:0000259" key="5">
    <source>
        <dbReference type="SMART" id="SM00385"/>
    </source>
</evidence>
<dbReference type="InterPro" id="IPR036915">
    <property type="entry name" value="Cyclin-like_sf"/>
</dbReference>
<gene>
    <name evidence="6" type="ORF">QE152_g30817</name>
</gene>
<feature type="domain" description="Cyclin-like" evidence="5">
    <location>
        <begin position="60"/>
        <end position="144"/>
    </location>
</feature>
<evidence type="ECO:0000313" key="6">
    <source>
        <dbReference type="EMBL" id="KAK9701081.1"/>
    </source>
</evidence>
<dbReference type="EMBL" id="JASPKY010000422">
    <property type="protein sequence ID" value="KAK9701081.1"/>
    <property type="molecule type" value="Genomic_DNA"/>
</dbReference>
<dbReference type="Proteomes" id="UP001458880">
    <property type="component" value="Unassembled WGS sequence"/>
</dbReference>
<dbReference type="FunFam" id="1.10.472.10:FF:000003">
    <property type="entry name" value="G1/S-specific cyclin-D2"/>
    <property type="match status" value="1"/>
</dbReference>
<dbReference type="PANTHER" id="PTHR10177">
    <property type="entry name" value="CYCLINS"/>
    <property type="match status" value="1"/>
</dbReference>
<organism evidence="6 7">
    <name type="scientific">Popillia japonica</name>
    <name type="common">Japanese beetle</name>
    <dbReference type="NCBI Taxonomy" id="7064"/>
    <lineage>
        <taxon>Eukaryota</taxon>
        <taxon>Metazoa</taxon>
        <taxon>Ecdysozoa</taxon>
        <taxon>Arthropoda</taxon>
        <taxon>Hexapoda</taxon>
        <taxon>Insecta</taxon>
        <taxon>Pterygota</taxon>
        <taxon>Neoptera</taxon>
        <taxon>Endopterygota</taxon>
        <taxon>Coleoptera</taxon>
        <taxon>Polyphaga</taxon>
        <taxon>Scarabaeiformia</taxon>
        <taxon>Scarabaeidae</taxon>
        <taxon>Rutelinae</taxon>
        <taxon>Popillia</taxon>
    </lineage>
</organism>
<comment type="caution">
    <text evidence="6">The sequence shown here is derived from an EMBL/GenBank/DDBJ whole genome shotgun (WGS) entry which is preliminary data.</text>
</comment>
<dbReference type="Gene3D" id="1.10.472.10">
    <property type="entry name" value="Cyclin-like"/>
    <property type="match status" value="1"/>
</dbReference>
<evidence type="ECO:0000256" key="3">
    <source>
        <dbReference type="ARBA" id="ARBA00023306"/>
    </source>
</evidence>
<proteinExistence type="inferred from homology"/>
<dbReference type="InterPro" id="IPR006671">
    <property type="entry name" value="Cyclin_N"/>
</dbReference>
<comment type="similarity">
    <text evidence="4">Belongs to the cyclin family.</text>
</comment>
<keyword evidence="7" id="KW-1185">Reference proteome</keyword>
<evidence type="ECO:0000256" key="2">
    <source>
        <dbReference type="ARBA" id="ARBA00023127"/>
    </source>
</evidence>
<evidence type="ECO:0000256" key="4">
    <source>
        <dbReference type="RuleBase" id="RU000383"/>
    </source>
</evidence>
<protein>
    <submittedName>
        <fullName evidence="6">Cyclin, N-terminal domain</fullName>
    </submittedName>
</protein>
<sequence>MEITCIENAAVLHAEKDMNIFRDERVIPSLKERELTYLPHCNYFELQDDIQPYMRKVVTMWMLEVCEEQKCEDAVLPLAVNFMDRFLSVCVIKRQQLQLLGATCLLIASKLRSANRLGIELLCTYTDNSVSYEHIFSWELLVLSKLQWNLCAITGYDYVDQIIERCPWGNESSLLRRHSNTLVSICYTGNDDEIAFLTGGA</sequence>
<evidence type="ECO:0000256" key="1">
    <source>
        <dbReference type="ARBA" id="ARBA00022618"/>
    </source>
</evidence>
<keyword evidence="1" id="KW-0132">Cell division</keyword>
<dbReference type="AlphaFoldDB" id="A0AAW1JDK1"/>
<accession>A0AAW1JDK1</accession>
<dbReference type="InterPro" id="IPR048258">
    <property type="entry name" value="Cyclins_cyclin-box"/>
</dbReference>
<dbReference type="SMART" id="SM00385">
    <property type="entry name" value="CYCLIN"/>
    <property type="match status" value="1"/>
</dbReference>